<proteinExistence type="predicted"/>
<sequence>MSKVFPDVQKPESSAELLVTPKLAKIYLKASMPPAPLDDQDDFDTSCCLDGSDHGVCSDPSIMAMINNPLTLPCLHSSDENGLFQPNIPIFSPLPPPSPPSPTLFARPSSPLPSFVSSPVSQVRPLLPRLRDSMVSHNGPGKSGLQRLERSPLRSGQANHLISSRTHLSQTFLPPSNRSLSPHYSSFLSSEELSFRLPLEATSNAISLPGTGVWHEEL</sequence>
<comment type="caution">
    <text evidence="2">The sequence shown here is derived from an EMBL/GenBank/DDBJ whole genome shotgun (WGS) entry which is preliminary data.</text>
</comment>
<feature type="region of interest" description="Disordered" evidence="1">
    <location>
        <begin position="132"/>
        <end position="157"/>
    </location>
</feature>
<evidence type="ECO:0000313" key="3">
    <source>
        <dbReference type="Proteomes" id="UP000784294"/>
    </source>
</evidence>
<accession>A0A3S5A744</accession>
<name>A0A3S5A744_9PLAT</name>
<evidence type="ECO:0000256" key="1">
    <source>
        <dbReference type="SAM" id="MobiDB-lite"/>
    </source>
</evidence>
<dbReference type="AlphaFoldDB" id="A0A3S5A744"/>
<reference evidence="2" key="1">
    <citation type="submission" date="2018-11" db="EMBL/GenBank/DDBJ databases">
        <authorList>
            <consortium name="Pathogen Informatics"/>
        </authorList>
    </citation>
    <scope>NUCLEOTIDE SEQUENCE</scope>
</reference>
<evidence type="ECO:0000313" key="2">
    <source>
        <dbReference type="EMBL" id="VEL16689.1"/>
    </source>
</evidence>
<gene>
    <name evidence="2" type="ORF">PXEA_LOCUS10129</name>
</gene>
<dbReference type="EMBL" id="CAAALY010029501">
    <property type="protein sequence ID" value="VEL16689.1"/>
    <property type="molecule type" value="Genomic_DNA"/>
</dbReference>
<dbReference type="Proteomes" id="UP000784294">
    <property type="component" value="Unassembled WGS sequence"/>
</dbReference>
<protein>
    <submittedName>
        <fullName evidence="2">Uncharacterized protein</fullName>
    </submittedName>
</protein>
<organism evidence="2 3">
    <name type="scientific">Protopolystoma xenopodis</name>
    <dbReference type="NCBI Taxonomy" id="117903"/>
    <lineage>
        <taxon>Eukaryota</taxon>
        <taxon>Metazoa</taxon>
        <taxon>Spiralia</taxon>
        <taxon>Lophotrochozoa</taxon>
        <taxon>Platyhelminthes</taxon>
        <taxon>Monogenea</taxon>
        <taxon>Polyopisthocotylea</taxon>
        <taxon>Polystomatidea</taxon>
        <taxon>Polystomatidae</taxon>
        <taxon>Protopolystoma</taxon>
    </lineage>
</organism>
<keyword evidence="3" id="KW-1185">Reference proteome</keyword>